<keyword evidence="1 3" id="KW-0808">Transferase</keyword>
<dbReference type="SUPFAM" id="SSF53335">
    <property type="entry name" value="S-adenosyl-L-methionine-dependent methyltransferases"/>
    <property type="match status" value="1"/>
</dbReference>
<dbReference type="InterPro" id="IPR007536">
    <property type="entry name" value="16SrRNA_methylTrfase_J"/>
</dbReference>
<organism evidence="3 4">
    <name type="scientific">Kiloniella antarctica</name>
    <dbReference type="NCBI Taxonomy" id="1550907"/>
    <lineage>
        <taxon>Bacteria</taxon>
        <taxon>Pseudomonadati</taxon>
        <taxon>Pseudomonadota</taxon>
        <taxon>Alphaproteobacteria</taxon>
        <taxon>Rhodospirillales</taxon>
        <taxon>Kiloniellaceae</taxon>
        <taxon>Kiloniella</taxon>
    </lineage>
</organism>
<dbReference type="InterPro" id="IPR029063">
    <property type="entry name" value="SAM-dependent_MTases_sf"/>
</dbReference>
<dbReference type="GO" id="GO:0032259">
    <property type="term" value="P:methylation"/>
    <property type="evidence" value="ECO:0007669"/>
    <property type="project" value="UniProtKB-KW"/>
</dbReference>
<sequence length="234" mass="25597">MKRPTKERGKNSDDKVAVADYSNVHPEGKSDENSSDPVQEALYCDFVGGAVGHRLRFGGGRGQALPKAAGLTKGRTPRIVDATAGFGRDAFLLASLGAEVTLIERSPEVHAMLEEGMKRAREADDYIIDIISRMTLLFGDAKEVLKGMSPDVVVVDPMHPPRKTTALVKKEMRVLRSYVGADPDAEELMEAALSVATKRVVLKWPVKADPLENIRKPSHQIIGKSTRYDVFMIG</sequence>
<evidence type="ECO:0000313" key="4">
    <source>
        <dbReference type="Proteomes" id="UP001597294"/>
    </source>
</evidence>
<dbReference type="RefSeq" id="WP_380251365.1">
    <property type="nucleotide sequence ID" value="NZ_JBHUII010000004.1"/>
</dbReference>
<dbReference type="EC" id="2.1.1.242" evidence="1"/>
<keyword evidence="4" id="KW-1185">Reference proteome</keyword>
<dbReference type="GO" id="GO:0008168">
    <property type="term" value="F:methyltransferase activity"/>
    <property type="evidence" value="ECO:0007669"/>
    <property type="project" value="UniProtKB-KW"/>
</dbReference>
<keyword evidence="1" id="KW-0963">Cytoplasm</keyword>
<comment type="caution">
    <text evidence="1">Lacks conserved residue(s) required for the propagation of feature annotation.</text>
</comment>
<comment type="similarity">
    <text evidence="1">Belongs to the methyltransferase superfamily. RsmJ family.</text>
</comment>
<keyword evidence="1" id="KW-0949">S-adenosyl-L-methionine</keyword>
<dbReference type="EMBL" id="JBHUII010000004">
    <property type="protein sequence ID" value="MFD2206108.1"/>
    <property type="molecule type" value="Genomic_DNA"/>
</dbReference>
<evidence type="ECO:0000256" key="2">
    <source>
        <dbReference type="SAM" id="MobiDB-lite"/>
    </source>
</evidence>
<dbReference type="CDD" id="cd02440">
    <property type="entry name" value="AdoMet_MTases"/>
    <property type="match status" value="1"/>
</dbReference>
<feature type="binding site" evidence="1">
    <location>
        <position position="156"/>
    </location>
    <ligand>
        <name>S-adenosyl-L-methionine</name>
        <dbReference type="ChEBI" id="CHEBI:59789"/>
    </ligand>
</feature>
<proteinExistence type="inferred from homology"/>
<keyword evidence="1" id="KW-0698">rRNA processing</keyword>
<accession>A0ABW5BJ21</accession>
<dbReference type="Gene3D" id="3.40.50.150">
    <property type="entry name" value="Vaccinia Virus protein VP39"/>
    <property type="match status" value="1"/>
</dbReference>
<dbReference type="HAMAP" id="MF_01523">
    <property type="entry name" value="16SrRNA_methyltr_J"/>
    <property type="match status" value="1"/>
</dbReference>
<dbReference type="PANTHER" id="PTHR36112:SF1">
    <property type="entry name" value="RIBOSOMAL RNA SMALL SUBUNIT METHYLTRANSFERASE J"/>
    <property type="match status" value="1"/>
</dbReference>
<reference evidence="4" key="1">
    <citation type="journal article" date="2019" name="Int. J. Syst. Evol. Microbiol.">
        <title>The Global Catalogue of Microorganisms (GCM) 10K type strain sequencing project: providing services to taxonomists for standard genome sequencing and annotation.</title>
        <authorList>
            <consortium name="The Broad Institute Genomics Platform"/>
            <consortium name="The Broad Institute Genome Sequencing Center for Infectious Disease"/>
            <person name="Wu L."/>
            <person name="Ma J."/>
        </authorList>
    </citation>
    <scope>NUCLEOTIDE SEQUENCE [LARGE SCALE GENOMIC DNA]</scope>
    <source>
        <strain evidence="4">CGMCC 4.7192</strain>
    </source>
</reference>
<evidence type="ECO:0000256" key="1">
    <source>
        <dbReference type="HAMAP-Rule" id="MF_01523"/>
    </source>
</evidence>
<comment type="catalytic activity">
    <reaction evidence="1">
        <text>guanosine(1516) in 16S rRNA + S-adenosyl-L-methionine = N(2)-methylguanosine(1516) in 16S rRNA + S-adenosyl-L-homocysteine + H(+)</text>
        <dbReference type="Rhea" id="RHEA:43220"/>
        <dbReference type="Rhea" id="RHEA-COMP:10412"/>
        <dbReference type="Rhea" id="RHEA-COMP:10413"/>
        <dbReference type="ChEBI" id="CHEBI:15378"/>
        <dbReference type="ChEBI" id="CHEBI:57856"/>
        <dbReference type="ChEBI" id="CHEBI:59789"/>
        <dbReference type="ChEBI" id="CHEBI:74269"/>
        <dbReference type="ChEBI" id="CHEBI:74481"/>
        <dbReference type="EC" id="2.1.1.242"/>
    </reaction>
</comment>
<comment type="subcellular location">
    <subcellularLocation>
        <location evidence="1">Cytoplasm</location>
    </subcellularLocation>
</comment>
<dbReference type="Proteomes" id="UP001597294">
    <property type="component" value="Unassembled WGS sequence"/>
</dbReference>
<feature type="compositionally biased region" description="Basic and acidic residues" evidence="2">
    <location>
        <begin position="1"/>
        <end position="17"/>
    </location>
</feature>
<feature type="binding site" evidence="1">
    <location>
        <begin position="104"/>
        <end position="105"/>
    </location>
    <ligand>
        <name>S-adenosyl-L-methionine</name>
        <dbReference type="ChEBI" id="CHEBI:59789"/>
    </ligand>
</feature>
<name>A0ABW5BJ21_9PROT</name>
<protein>
    <recommendedName>
        <fullName evidence="1">Ribosomal RNA small subunit methyltransferase J</fullName>
        <ecNumber evidence="1">2.1.1.242</ecNumber>
    </recommendedName>
    <alternativeName>
        <fullName evidence="1">16S rRNA m2G1516 methyltransferase</fullName>
    </alternativeName>
    <alternativeName>
        <fullName evidence="1">rRNA (guanine-N(2)-)-methyltransferase</fullName>
    </alternativeName>
</protein>
<comment type="caution">
    <text evidence="3">The sequence shown here is derived from an EMBL/GenBank/DDBJ whole genome shotgun (WGS) entry which is preliminary data.</text>
</comment>
<keyword evidence="1 3" id="KW-0489">Methyltransferase</keyword>
<evidence type="ECO:0000313" key="3">
    <source>
        <dbReference type="EMBL" id="MFD2206108.1"/>
    </source>
</evidence>
<dbReference type="Pfam" id="PF04445">
    <property type="entry name" value="SAM_MT"/>
    <property type="match status" value="1"/>
</dbReference>
<feature type="binding site" evidence="1">
    <location>
        <begin position="88"/>
        <end position="89"/>
    </location>
    <ligand>
        <name>S-adenosyl-L-methionine</name>
        <dbReference type="ChEBI" id="CHEBI:59789"/>
    </ligand>
</feature>
<dbReference type="PANTHER" id="PTHR36112">
    <property type="entry name" value="RIBOSOMAL RNA SMALL SUBUNIT METHYLTRANSFERASE J"/>
    <property type="match status" value="1"/>
</dbReference>
<comment type="function">
    <text evidence="1">Specifically methylates the guanosine in position 1516 of 16S rRNA.</text>
</comment>
<feature type="region of interest" description="Disordered" evidence="2">
    <location>
        <begin position="1"/>
        <end position="36"/>
    </location>
</feature>
<gene>
    <name evidence="1" type="primary">rsmJ</name>
    <name evidence="3" type="ORF">ACFSKO_10810</name>
</gene>